<dbReference type="RefSeq" id="WP_247077188.1">
    <property type="nucleotide sequence ID" value="NZ_JAGFNU010000003.1"/>
</dbReference>
<dbReference type="Gene3D" id="2.170.16.10">
    <property type="entry name" value="Hedgehog/Intein (Hint) domain"/>
    <property type="match status" value="1"/>
</dbReference>
<accession>A0ABV5JJ21</accession>
<evidence type="ECO:0000313" key="2">
    <source>
        <dbReference type="EMBL" id="MFB9233456.1"/>
    </source>
</evidence>
<dbReference type="Pfam" id="PF13403">
    <property type="entry name" value="Hint_2"/>
    <property type="match status" value="1"/>
</dbReference>
<gene>
    <name evidence="2" type="ORF">ACFFUT_16810</name>
</gene>
<feature type="domain" description="Hedgehog/Intein (Hint)" evidence="1">
    <location>
        <begin position="174"/>
        <end position="310"/>
    </location>
</feature>
<reference evidence="2 3" key="1">
    <citation type="submission" date="2024-09" db="EMBL/GenBank/DDBJ databases">
        <authorList>
            <person name="Sun Q."/>
            <person name="Mori K."/>
        </authorList>
    </citation>
    <scope>NUCLEOTIDE SEQUENCE [LARGE SCALE GENOMIC DNA]</scope>
    <source>
        <strain evidence="2 3">CECT 8726</strain>
    </source>
</reference>
<dbReference type="Proteomes" id="UP001589683">
    <property type="component" value="Unassembled WGS sequence"/>
</dbReference>
<protein>
    <submittedName>
        <fullName evidence="2">Hint domain-containing protein</fullName>
    </submittedName>
</protein>
<name>A0ABV5JJ21_9RHOB</name>
<comment type="caution">
    <text evidence="2">The sequence shown here is derived from an EMBL/GenBank/DDBJ whole genome shotgun (WGS) entry which is preliminary data.</text>
</comment>
<keyword evidence="3" id="KW-1185">Reference proteome</keyword>
<dbReference type="InterPro" id="IPR036844">
    <property type="entry name" value="Hint_dom_sf"/>
</dbReference>
<dbReference type="InterPro" id="IPR028992">
    <property type="entry name" value="Hedgehog/Intein_dom"/>
</dbReference>
<organism evidence="2 3">
    <name type="scientific">Pseudohalocynthiibacter aestuariivivens</name>
    <dbReference type="NCBI Taxonomy" id="1591409"/>
    <lineage>
        <taxon>Bacteria</taxon>
        <taxon>Pseudomonadati</taxon>
        <taxon>Pseudomonadota</taxon>
        <taxon>Alphaproteobacteria</taxon>
        <taxon>Rhodobacterales</taxon>
        <taxon>Paracoccaceae</taxon>
        <taxon>Pseudohalocynthiibacter</taxon>
    </lineage>
</organism>
<proteinExistence type="predicted"/>
<evidence type="ECO:0000313" key="3">
    <source>
        <dbReference type="Proteomes" id="UP001589683"/>
    </source>
</evidence>
<evidence type="ECO:0000259" key="1">
    <source>
        <dbReference type="Pfam" id="PF13403"/>
    </source>
</evidence>
<dbReference type="SUPFAM" id="SSF51294">
    <property type="entry name" value="Hedgehog/intein (Hint) domain"/>
    <property type="match status" value="1"/>
</dbReference>
<dbReference type="EMBL" id="JBHMEA010000049">
    <property type="protein sequence ID" value="MFB9233456.1"/>
    <property type="molecule type" value="Genomic_DNA"/>
</dbReference>
<sequence length="363" mass="40216">MKKQAFLPFETVKETNYRMTAANHKHLSSWQTLQVFRAQYFFVTDGANLGDALMRASELALDDRYHLSPDAPKERLTITSQNRAKSNCDFVVAESSELGLPGSFLILDSVATFMAPDGETLSAIILLETNPSDDAVTQIYLHPINDLRPKTDYCLIGVDTSNVKTLFAEVACVSFGRGTRITLASGEQCPIENLRIGDKVLTRDDGPQTVRWIGQNTIRAVGEFAPIFIKKGALNNENNLLVSHNHRLFVYQRCDEIGLGRSEVLVQARHLVNGTTIYEQEGGFIDYFQILFDTHQIIYAEGIAAESLLLDTRTAAVLPEGLAERLAHALGQHRSSPHLGYEVDKAMLVGHDPAEILRRASSA</sequence>